<sequence>MSYHRSRRMNQTHHYRYKKSLSISNIPSNNDIFWNLWMKQTDVNDVVLQEQHSHIDEMPQHERSPEKPKPLSYLQKILLAKSKKSSLISRKHSTQTPTKEVVPKLDDLKQSEENDASTVDTGKQDSQFEQDNGEIIDKIDHFAIQDNSKISNSIFPDWRDNSESADILNDLESAEDNQTTVVGDSIKDFEPDKEDRVPVTTSSTESNGQQTETVELAKSQSDELNTKENENEGSNEIDWNIQEPDFALMDDEVPSQEPTPTNEIEEMNEPHESSSHEDDITPPLTNTQEGGSLSMAKDQVTPENLERNYSRRIFVDNDQSASIFEGIDDDIEEDESTDDNDQEFGLEPGKSNRVHLTRIIPQKRKQSPVSSTGVDVSIRDVSYIVKSIQAHKSLNTNLPSRKKFKKPKSLSREIVKSIQEKSNEFLDTLMDDLKSYAEHRQSQTVDMKDVLLYLQRINFAGKGSSTNETEIDRISELAQKFLPLENLIALDNDLYDTISPQKKRQK</sequence>
<gene>
    <name evidence="7" type="ORF">FOB64_006503</name>
</gene>
<feature type="compositionally biased region" description="Basic and acidic residues" evidence="5">
    <location>
        <begin position="185"/>
        <end position="197"/>
    </location>
</feature>
<evidence type="ECO:0000256" key="4">
    <source>
        <dbReference type="ARBA" id="ARBA00023242"/>
    </source>
</evidence>
<dbReference type="InterPro" id="IPR035425">
    <property type="entry name" value="CENP-T/H4_C"/>
</dbReference>
<accession>A0A8H6BUF6</accession>
<feature type="compositionally biased region" description="Polar residues" evidence="5">
    <location>
        <begin position="116"/>
        <end position="130"/>
    </location>
</feature>
<proteinExistence type="predicted"/>
<protein>
    <recommendedName>
        <fullName evidence="6">CENP-T/Histone H4 histone fold domain-containing protein</fullName>
    </recommendedName>
</protein>
<evidence type="ECO:0000313" key="8">
    <source>
        <dbReference type="Proteomes" id="UP000536275"/>
    </source>
</evidence>
<evidence type="ECO:0000256" key="1">
    <source>
        <dbReference type="ARBA" id="ARBA00004123"/>
    </source>
</evidence>
<feature type="compositionally biased region" description="Basic and acidic residues" evidence="5">
    <location>
        <begin position="220"/>
        <end position="230"/>
    </location>
</feature>
<comment type="subcellular location">
    <subcellularLocation>
        <location evidence="2">Chromosome</location>
    </subcellularLocation>
    <subcellularLocation>
        <location evidence="1">Nucleus</location>
    </subcellularLocation>
</comment>
<name>A0A8H6BUF6_CANAX</name>
<feature type="region of interest" description="Disordered" evidence="5">
    <location>
        <begin position="329"/>
        <end position="350"/>
    </location>
</feature>
<dbReference type="GO" id="GO:0046982">
    <property type="term" value="F:protein heterodimerization activity"/>
    <property type="evidence" value="ECO:0007669"/>
    <property type="project" value="InterPro"/>
</dbReference>
<dbReference type="Gene3D" id="1.10.20.10">
    <property type="entry name" value="Histone, subunit A"/>
    <property type="match status" value="1"/>
</dbReference>
<feature type="region of interest" description="Disordered" evidence="5">
    <location>
        <begin position="183"/>
        <end position="238"/>
    </location>
</feature>
<feature type="compositionally biased region" description="Polar residues" evidence="5">
    <location>
        <begin position="199"/>
        <end position="219"/>
    </location>
</feature>
<evidence type="ECO:0000259" key="6">
    <source>
        <dbReference type="Pfam" id="PF15511"/>
    </source>
</evidence>
<evidence type="ECO:0000256" key="5">
    <source>
        <dbReference type="SAM" id="MobiDB-lite"/>
    </source>
</evidence>
<feature type="compositionally biased region" description="Basic and acidic residues" evidence="5">
    <location>
        <begin position="101"/>
        <end position="112"/>
    </location>
</feature>
<dbReference type="EMBL" id="JABWAD010000065">
    <property type="protein sequence ID" value="KAF6061179.1"/>
    <property type="molecule type" value="Genomic_DNA"/>
</dbReference>
<dbReference type="CDD" id="cd22920">
    <property type="entry name" value="HFD_CENP-T"/>
    <property type="match status" value="1"/>
</dbReference>
<evidence type="ECO:0000256" key="2">
    <source>
        <dbReference type="ARBA" id="ARBA00004286"/>
    </source>
</evidence>
<dbReference type="Proteomes" id="UP000536275">
    <property type="component" value="Unassembled WGS sequence"/>
</dbReference>
<keyword evidence="3" id="KW-0158">Chromosome</keyword>
<organism evidence="7 8">
    <name type="scientific">Candida albicans</name>
    <name type="common">Yeast</name>
    <dbReference type="NCBI Taxonomy" id="5476"/>
    <lineage>
        <taxon>Eukaryota</taxon>
        <taxon>Fungi</taxon>
        <taxon>Dikarya</taxon>
        <taxon>Ascomycota</taxon>
        <taxon>Saccharomycotina</taxon>
        <taxon>Pichiomycetes</taxon>
        <taxon>Debaryomycetaceae</taxon>
        <taxon>Candida/Lodderomyces clade</taxon>
        <taxon>Candida</taxon>
    </lineage>
</organism>
<comment type="caution">
    <text evidence="7">The sequence shown here is derived from an EMBL/GenBank/DDBJ whole genome shotgun (WGS) entry which is preliminary data.</text>
</comment>
<dbReference type="AlphaFoldDB" id="A0A8H6BUF6"/>
<dbReference type="SUPFAM" id="SSF47113">
    <property type="entry name" value="Histone-fold"/>
    <property type="match status" value="1"/>
</dbReference>
<feature type="domain" description="CENP-T/Histone H4 histone fold" evidence="6">
    <location>
        <begin position="403"/>
        <end position="490"/>
    </location>
</feature>
<feature type="region of interest" description="Disordered" evidence="5">
    <location>
        <begin position="85"/>
        <end position="130"/>
    </location>
</feature>
<keyword evidence="4" id="KW-0539">Nucleus</keyword>
<dbReference type="GO" id="GO:0005694">
    <property type="term" value="C:chromosome"/>
    <property type="evidence" value="ECO:0007669"/>
    <property type="project" value="UniProtKB-SubCell"/>
</dbReference>
<dbReference type="GO" id="GO:0005634">
    <property type="term" value="C:nucleus"/>
    <property type="evidence" value="ECO:0007669"/>
    <property type="project" value="UniProtKB-SubCell"/>
</dbReference>
<dbReference type="InterPro" id="IPR009072">
    <property type="entry name" value="Histone-fold"/>
</dbReference>
<reference evidence="7 8" key="1">
    <citation type="submission" date="2020-03" db="EMBL/GenBank/DDBJ databases">
        <title>FDA dAtabase for Regulatory Grade micrObial Sequences (FDA-ARGOS): Supporting development and validation of Infectious Disease Dx tests.</title>
        <authorList>
            <person name="Campos J."/>
            <person name="Goldberg B."/>
            <person name="Tallon L."/>
            <person name="Sadzewicz L."/>
            <person name="Vavikolanu K."/>
            <person name="Mehta A."/>
            <person name="Aluvathingal J."/>
            <person name="Nadendla S."/>
            <person name="Nandy P."/>
            <person name="Geyer C."/>
            <person name="Yan Y."/>
            <person name="Sichtig H."/>
        </authorList>
    </citation>
    <scope>NUCLEOTIDE SEQUENCE [LARGE SCALE GENOMIC DNA]</scope>
    <source>
        <strain evidence="7 8">FDAARGOS_656</strain>
    </source>
</reference>
<feature type="compositionally biased region" description="Basic and acidic residues" evidence="5">
    <location>
        <begin position="268"/>
        <end position="279"/>
    </location>
</feature>
<evidence type="ECO:0000313" key="7">
    <source>
        <dbReference type="EMBL" id="KAF6061179.1"/>
    </source>
</evidence>
<evidence type="ECO:0000256" key="3">
    <source>
        <dbReference type="ARBA" id="ARBA00022454"/>
    </source>
</evidence>
<dbReference type="Pfam" id="PF15511">
    <property type="entry name" value="CENP-T_C"/>
    <property type="match status" value="1"/>
</dbReference>
<feature type="compositionally biased region" description="Acidic residues" evidence="5">
    <location>
        <begin position="329"/>
        <end position="344"/>
    </location>
</feature>
<feature type="region of interest" description="Disordered" evidence="5">
    <location>
        <begin position="251"/>
        <end position="304"/>
    </location>
</feature>